<gene>
    <name evidence="1" type="ORF">K7X08_032314</name>
</gene>
<proteinExistence type="predicted"/>
<comment type="caution">
    <text evidence="1">The sequence shown here is derived from an EMBL/GenBank/DDBJ whole genome shotgun (WGS) entry which is preliminary data.</text>
</comment>
<protein>
    <submittedName>
        <fullName evidence="1">Uncharacterized protein</fullName>
    </submittedName>
</protein>
<dbReference type="OrthoDB" id="1315314at2759"/>
<name>A0A9Q1LM52_9SOLA</name>
<dbReference type="EMBL" id="JAJAGQ010000017">
    <property type="protein sequence ID" value="KAJ8538845.1"/>
    <property type="molecule type" value="Genomic_DNA"/>
</dbReference>
<accession>A0A9Q1LM52</accession>
<evidence type="ECO:0000313" key="1">
    <source>
        <dbReference type="EMBL" id="KAJ8538845.1"/>
    </source>
</evidence>
<evidence type="ECO:0000313" key="2">
    <source>
        <dbReference type="Proteomes" id="UP001152561"/>
    </source>
</evidence>
<dbReference type="Proteomes" id="UP001152561">
    <property type="component" value="Unassembled WGS sequence"/>
</dbReference>
<dbReference type="AlphaFoldDB" id="A0A9Q1LM52"/>
<organism evidence="1 2">
    <name type="scientific">Anisodus acutangulus</name>
    <dbReference type="NCBI Taxonomy" id="402998"/>
    <lineage>
        <taxon>Eukaryota</taxon>
        <taxon>Viridiplantae</taxon>
        <taxon>Streptophyta</taxon>
        <taxon>Embryophyta</taxon>
        <taxon>Tracheophyta</taxon>
        <taxon>Spermatophyta</taxon>
        <taxon>Magnoliopsida</taxon>
        <taxon>eudicotyledons</taxon>
        <taxon>Gunneridae</taxon>
        <taxon>Pentapetalae</taxon>
        <taxon>asterids</taxon>
        <taxon>lamiids</taxon>
        <taxon>Solanales</taxon>
        <taxon>Solanaceae</taxon>
        <taxon>Solanoideae</taxon>
        <taxon>Hyoscyameae</taxon>
        <taxon>Anisodus</taxon>
    </lineage>
</organism>
<reference evidence="2" key="1">
    <citation type="journal article" date="2023" name="Proc. Natl. Acad. Sci. U.S.A.">
        <title>Genomic and structural basis for evolution of tropane alkaloid biosynthesis.</title>
        <authorList>
            <person name="Wanga Y.-J."/>
            <person name="Taina T."/>
            <person name="Yua J.-Y."/>
            <person name="Lia J."/>
            <person name="Xua B."/>
            <person name="Chenc J."/>
            <person name="D'Auriad J.C."/>
            <person name="Huanga J.-P."/>
            <person name="Huanga S.-X."/>
        </authorList>
    </citation>
    <scope>NUCLEOTIDE SEQUENCE [LARGE SCALE GENOMIC DNA]</scope>
    <source>
        <strain evidence="2">cv. KIB-2019</strain>
    </source>
</reference>
<sequence length="123" mass="13430">MRKQLEGETTITRAEAARGVSDVFGGGSGDGVFPFGSVDVEGVSAGGVGTSRHTISCSHYVHESPTLNKSRSIDYPKYYDPSDVIKDVFFCCALMAIYDDIVFKSAAEQRSIDDVLKEYEFND</sequence>
<keyword evidence="2" id="KW-1185">Reference proteome</keyword>